<keyword evidence="2" id="KW-1185">Reference proteome</keyword>
<accession>A0ABR5CBC4</accession>
<protein>
    <submittedName>
        <fullName evidence="1">Uncharacterized protein</fullName>
    </submittedName>
</protein>
<dbReference type="Proteomes" id="UP000032503">
    <property type="component" value="Unassembled WGS sequence"/>
</dbReference>
<reference evidence="1 2" key="1">
    <citation type="journal article" date="2001" name="Int. J. Syst. Evol. Microbiol.">
        <title>Agreia bicolorata gen. nov., sp. nov., to accommodate actinobacteria isolated from narrow reed grass infected by the nematode Heteroanguina graminophila.</title>
        <authorList>
            <person name="Evtushenko L.I."/>
            <person name="Dorofeeva L.V."/>
            <person name="Dobrovolskaya T.G."/>
            <person name="Streshinskaya G.M."/>
            <person name="Subbotin S.A."/>
            <person name="Tiedje J.M."/>
        </authorList>
    </citation>
    <scope>NUCLEOTIDE SEQUENCE [LARGE SCALE GENOMIC DNA]</scope>
    <source>
        <strain evidence="1 2">VKM Ac-1804</strain>
    </source>
</reference>
<proteinExistence type="predicted"/>
<name>A0ABR5CBC4_9MICO</name>
<organism evidence="1 2">
    <name type="scientific">Agreia bicolorata</name>
    <dbReference type="NCBI Taxonomy" id="110935"/>
    <lineage>
        <taxon>Bacteria</taxon>
        <taxon>Bacillati</taxon>
        <taxon>Actinomycetota</taxon>
        <taxon>Actinomycetes</taxon>
        <taxon>Micrococcales</taxon>
        <taxon>Microbacteriaceae</taxon>
        <taxon>Agreia</taxon>
    </lineage>
</organism>
<comment type="caution">
    <text evidence="1">The sequence shown here is derived from an EMBL/GenBank/DDBJ whole genome shotgun (WGS) entry which is preliminary data.</text>
</comment>
<gene>
    <name evidence="1" type="ORF">TZ00_18405</name>
</gene>
<evidence type="ECO:0000313" key="1">
    <source>
        <dbReference type="EMBL" id="KJC62856.1"/>
    </source>
</evidence>
<dbReference type="EMBL" id="JYFC01000013">
    <property type="protein sequence ID" value="KJC62856.1"/>
    <property type="molecule type" value="Genomic_DNA"/>
</dbReference>
<evidence type="ECO:0000313" key="2">
    <source>
        <dbReference type="Proteomes" id="UP000032503"/>
    </source>
</evidence>
<sequence length="59" mass="6069">MPAVSARRDARASAGSFFCSSCCSEAASVSATDGAASGCSMAWVTHRGNPSSARLRDWL</sequence>